<dbReference type="AlphaFoldDB" id="A0A4Z2J5G8"/>
<proteinExistence type="predicted"/>
<protein>
    <submittedName>
        <fullName evidence="2">Uncharacterized protein</fullName>
    </submittedName>
</protein>
<evidence type="ECO:0000256" key="1">
    <source>
        <dbReference type="SAM" id="MobiDB-lite"/>
    </source>
</evidence>
<evidence type="ECO:0000313" key="3">
    <source>
        <dbReference type="Proteomes" id="UP000314294"/>
    </source>
</evidence>
<name>A0A4Z2J5G8_9TELE</name>
<feature type="region of interest" description="Disordered" evidence="1">
    <location>
        <begin position="1"/>
        <end position="20"/>
    </location>
</feature>
<sequence length="148" mass="16129">MGLHVKLDDTLPHLPPQQQQLGSDQIKELESIISPLMFSEGPNGEGDVRPPLWDDVALLPEQAQQQVLGVPGPVVDPGALEPDRLITLLISFVAGPGPACRERDTSTSASDAPAVVPLLWTLFKLQRLLSETMRPTTCREEAVCLFRT</sequence>
<organism evidence="2 3">
    <name type="scientific">Liparis tanakae</name>
    <name type="common">Tanaka's snailfish</name>
    <dbReference type="NCBI Taxonomy" id="230148"/>
    <lineage>
        <taxon>Eukaryota</taxon>
        <taxon>Metazoa</taxon>
        <taxon>Chordata</taxon>
        <taxon>Craniata</taxon>
        <taxon>Vertebrata</taxon>
        <taxon>Euteleostomi</taxon>
        <taxon>Actinopterygii</taxon>
        <taxon>Neopterygii</taxon>
        <taxon>Teleostei</taxon>
        <taxon>Neoteleostei</taxon>
        <taxon>Acanthomorphata</taxon>
        <taxon>Eupercaria</taxon>
        <taxon>Perciformes</taxon>
        <taxon>Cottioidei</taxon>
        <taxon>Cottales</taxon>
        <taxon>Liparidae</taxon>
        <taxon>Liparis</taxon>
    </lineage>
</organism>
<accession>A0A4Z2J5G8</accession>
<keyword evidence="3" id="KW-1185">Reference proteome</keyword>
<dbReference type="EMBL" id="SRLO01000021">
    <property type="protein sequence ID" value="TNN85426.1"/>
    <property type="molecule type" value="Genomic_DNA"/>
</dbReference>
<dbReference type="Proteomes" id="UP000314294">
    <property type="component" value="Unassembled WGS sequence"/>
</dbReference>
<comment type="caution">
    <text evidence="2">The sequence shown here is derived from an EMBL/GenBank/DDBJ whole genome shotgun (WGS) entry which is preliminary data.</text>
</comment>
<reference evidence="2 3" key="1">
    <citation type="submission" date="2019-03" db="EMBL/GenBank/DDBJ databases">
        <title>First draft genome of Liparis tanakae, snailfish: a comprehensive survey of snailfish specific genes.</title>
        <authorList>
            <person name="Kim W."/>
            <person name="Song I."/>
            <person name="Jeong J.-H."/>
            <person name="Kim D."/>
            <person name="Kim S."/>
            <person name="Ryu S."/>
            <person name="Song J.Y."/>
            <person name="Lee S.K."/>
        </authorList>
    </citation>
    <scope>NUCLEOTIDE SEQUENCE [LARGE SCALE GENOMIC DNA]</scope>
    <source>
        <tissue evidence="2">Muscle</tissue>
    </source>
</reference>
<feature type="compositionally biased region" description="Basic and acidic residues" evidence="1">
    <location>
        <begin position="1"/>
        <end position="11"/>
    </location>
</feature>
<gene>
    <name evidence="2" type="ORF">EYF80_004448</name>
</gene>
<evidence type="ECO:0000313" key="2">
    <source>
        <dbReference type="EMBL" id="TNN85426.1"/>
    </source>
</evidence>